<dbReference type="EMBL" id="LTAZ01000012">
    <property type="protein sequence ID" value="KYH24862.1"/>
    <property type="molecule type" value="Genomic_DNA"/>
</dbReference>
<dbReference type="AlphaFoldDB" id="A0A151ABI1"/>
<protein>
    <submittedName>
        <fullName evidence="5">HTH DNA binding domain protein</fullName>
    </submittedName>
</protein>
<dbReference type="Pfam" id="PF04967">
    <property type="entry name" value="HTH_10"/>
    <property type="match status" value="1"/>
</dbReference>
<keyword evidence="1" id="KW-0805">Transcription regulation</keyword>
<dbReference type="Gene3D" id="1.10.10.10">
    <property type="entry name" value="Winged helix-like DNA-binding domain superfamily/Winged helix DNA-binding domain"/>
    <property type="match status" value="1"/>
</dbReference>
<dbReference type="InterPro" id="IPR036388">
    <property type="entry name" value="WH-like_DNA-bd_sf"/>
</dbReference>
<proteinExistence type="predicted"/>
<gene>
    <name evidence="5" type="ORF">HAPAU_32390</name>
</gene>
<evidence type="ECO:0000259" key="4">
    <source>
        <dbReference type="Pfam" id="PF15915"/>
    </source>
</evidence>
<feature type="domain" description="HTH bat-type" evidence="3">
    <location>
        <begin position="116"/>
        <end position="164"/>
    </location>
</feature>
<dbReference type="Proteomes" id="UP000075321">
    <property type="component" value="Unassembled WGS sequence"/>
</dbReference>
<dbReference type="SUPFAM" id="SSF88659">
    <property type="entry name" value="Sigma3 and sigma4 domains of RNA polymerase sigma factors"/>
    <property type="match status" value="1"/>
</dbReference>
<feature type="domain" description="Bacterioopsin transcriptional activator GAF and HTH associated" evidence="4">
    <location>
        <begin position="4"/>
        <end position="113"/>
    </location>
</feature>
<dbReference type="Pfam" id="PF15915">
    <property type="entry name" value="BAT"/>
    <property type="match status" value="1"/>
</dbReference>
<sequence>MPILEVHDCEHESFARRLDEHDAVASVVAIDQSEDIATYAVEWSADLDSFYQALSDHHASILKAIKDGGQWEFDLRFPSHESLSAFHDQINEDEIRLDVRRVSRSNQPELDPQSRLSPAQREALELAISEGYYSIPRTTTTAELGATLGISDQAVVERLRRAMAALGQEYIAASEETLQA</sequence>
<dbReference type="PANTHER" id="PTHR34236">
    <property type="entry name" value="DIMETHYL SULFOXIDE REDUCTASE TRANSCRIPTIONAL ACTIVATOR"/>
    <property type="match status" value="1"/>
</dbReference>
<organism evidence="5 6">
    <name type="scientific">Halalkalicoccus paucihalophilus</name>
    <dbReference type="NCBI Taxonomy" id="1008153"/>
    <lineage>
        <taxon>Archaea</taxon>
        <taxon>Methanobacteriati</taxon>
        <taxon>Methanobacteriota</taxon>
        <taxon>Stenosarchaea group</taxon>
        <taxon>Halobacteria</taxon>
        <taxon>Halobacteriales</taxon>
        <taxon>Halococcaceae</taxon>
        <taxon>Halalkalicoccus</taxon>
    </lineage>
</organism>
<evidence type="ECO:0000313" key="5">
    <source>
        <dbReference type="EMBL" id="KYH24862.1"/>
    </source>
</evidence>
<dbReference type="PANTHER" id="PTHR34236:SF1">
    <property type="entry name" value="DIMETHYL SULFOXIDE REDUCTASE TRANSCRIPTIONAL ACTIVATOR"/>
    <property type="match status" value="1"/>
</dbReference>
<evidence type="ECO:0000256" key="2">
    <source>
        <dbReference type="ARBA" id="ARBA00023163"/>
    </source>
</evidence>
<keyword evidence="2" id="KW-0804">Transcription</keyword>
<dbReference type="InterPro" id="IPR031803">
    <property type="entry name" value="BAT_GAF/HTH-assoc"/>
</dbReference>
<keyword evidence="6" id="KW-1185">Reference proteome</keyword>
<evidence type="ECO:0000256" key="1">
    <source>
        <dbReference type="ARBA" id="ARBA00023015"/>
    </source>
</evidence>
<dbReference type="InterPro" id="IPR007050">
    <property type="entry name" value="HTH_bacterioopsin"/>
</dbReference>
<name>A0A151ABI1_9EURY</name>
<dbReference type="PATRIC" id="fig|1008153.3.peg.3395"/>
<comment type="caution">
    <text evidence="5">The sequence shown here is derived from an EMBL/GenBank/DDBJ whole genome shotgun (WGS) entry which is preliminary data.</text>
</comment>
<evidence type="ECO:0000313" key="6">
    <source>
        <dbReference type="Proteomes" id="UP000075321"/>
    </source>
</evidence>
<dbReference type="InterPro" id="IPR013324">
    <property type="entry name" value="RNA_pol_sigma_r3/r4-like"/>
</dbReference>
<reference evidence="5 6" key="1">
    <citation type="submission" date="2016-02" db="EMBL/GenBank/DDBJ databases">
        <title>Genome sequence of Halalkalicoccus paucihalophilus DSM 24557.</title>
        <authorList>
            <person name="Poehlein A."/>
            <person name="Daniel R."/>
        </authorList>
    </citation>
    <scope>NUCLEOTIDE SEQUENCE [LARGE SCALE GENOMIC DNA]</scope>
    <source>
        <strain evidence="5 6">DSM 24557</strain>
    </source>
</reference>
<accession>A0A151ABI1</accession>
<evidence type="ECO:0000259" key="3">
    <source>
        <dbReference type="Pfam" id="PF04967"/>
    </source>
</evidence>